<name>A0ABQ6BJT6_9CAUL</name>
<reference evidence="3" key="1">
    <citation type="journal article" date="2019" name="Int. J. Syst. Evol. Microbiol.">
        <title>The Global Catalogue of Microorganisms (GCM) 10K type strain sequencing project: providing services to taxonomists for standard genome sequencing and annotation.</title>
        <authorList>
            <consortium name="The Broad Institute Genomics Platform"/>
            <consortium name="The Broad Institute Genome Sequencing Center for Infectious Disease"/>
            <person name="Wu L."/>
            <person name="Ma J."/>
        </authorList>
    </citation>
    <scope>NUCLEOTIDE SEQUENCE [LARGE SCALE GENOMIC DNA]</scope>
    <source>
        <strain evidence="3">NBRC 110107</strain>
    </source>
</reference>
<dbReference type="Proteomes" id="UP001156921">
    <property type="component" value="Unassembled WGS sequence"/>
</dbReference>
<keyword evidence="1" id="KW-1133">Transmembrane helix</keyword>
<feature type="transmembrane region" description="Helical" evidence="1">
    <location>
        <begin position="12"/>
        <end position="32"/>
    </location>
</feature>
<dbReference type="EMBL" id="BSOY01000055">
    <property type="protein sequence ID" value="GLS02181.1"/>
    <property type="molecule type" value="Genomic_DNA"/>
</dbReference>
<keyword evidence="1" id="KW-0812">Transmembrane</keyword>
<accession>A0ABQ6BJT6</accession>
<feature type="transmembrane region" description="Helical" evidence="1">
    <location>
        <begin position="59"/>
        <end position="80"/>
    </location>
</feature>
<keyword evidence="1" id="KW-0472">Membrane</keyword>
<evidence type="ECO:0000313" key="3">
    <source>
        <dbReference type="Proteomes" id="UP001156921"/>
    </source>
</evidence>
<feature type="transmembrane region" description="Helical" evidence="1">
    <location>
        <begin position="117"/>
        <end position="136"/>
    </location>
</feature>
<gene>
    <name evidence="2" type="ORF">GCM10007859_22030</name>
</gene>
<dbReference type="RefSeq" id="WP_284223059.1">
    <property type="nucleotide sequence ID" value="NZ_BSOY01000055.1"/>
</dbReference>
<evidence type="ECO:0000313" key="2">
    <source>
        <dbReference type="EMBL" id="GLS02181.1"/>
    </source>
</evidence>
<feature type="transmembrane region" description="Helical" evidence="1">
    <location>
        <begin position="87"/>
        <end position="105"/>
    </location>
</feature>
<keyword evidence="3" id="KW-1185">Reference proteome</keyword>
<evidence type="ECO:0000256" key="1">
    <source>
        <dbReference type="SAM" id="Phobius"/>
    </source>
</evidence>
<protein>
    <submittedName>
        <fullName evidence="2">Uncharacterized protein</fullName>
    </submittedName>
</protein>
<organism evidence="2 3">
    <name type="scientific">Brevundimonas denitrificans</name>
    <dbReference type="NCBI Taxonomy" id="1443434"/>
    <lineage>
        <taxon>Bacteria</taxon>
        <taxon>Pseudomonadati</taxon>
        <taxon>Pseudomonadota</taxon>
        <taxon>Alphaproteobacteria</taxon>
        <taxon>Caulobacterales</taxon>
        <taxon>Caulobacteraceae</taxon>
        <taxon>Brevundimonas</taxon>
    </lineage>
</organism>
<proteinExistence type="predicted"/>
<sequence length="145" mass="16166">MIRDRSPAAWHLWVVGGVALLWNGMGCLDYTMTQTRGDAWLANMDPTELQMAWFHGLPAWYHGVWALGVWAGLLGAILLLLRREWALHAFAASFVGWAAGAIYAFGLSNGMEAMGPWWPMLVVKGGICAFLVWYAWSAGRTRVLR</sequence>
<comment type="caution">
    <text evidence="2">The sequence shown here is derived from an EMBL/GenBank/DDBJ whole genome shotgun (WGS) entry which is preliminary data.</text>
</comment>